<dbReference type="OrthoDB" id="1808656at2"/>
<accession>R4KSP0</accession>
<gene>
    <name evidence="1" type="ORF">Desgi_4357</name>
</gene>
<dbReference type="KEGG" id="dgi:Desgi_4357"/>
<keyword evidence="2" id="KW-1185">Reference proteome</keyword>
<dbReference type="STRING" id="767817.Desgi_4357"/>
<protein>
    <submittedName>
        <fullName evidence="1">Uncharacterized protein</fullName>
    </submittedName>
</protein>
<dbReference type="HOGENOM" id="CLU_2245583_0_0_9"/>
<reference evidence="1 2" key="1">
    <citation type="submission" date="2012-01" db="EMBL/GenBank/DDBJ databases">
        <title>Complete sequence of Desulfotomaculum gibsoniae DSM 7213.</title>
        <authorList>
            <consortium name="US DOE Joint Genome Institute"/>
            <person name="Lucas S."/>
            <person name="Han J."/>
            <person name="Lapidus A."/>
            <person name="Cheng J.-F."/>
            <person name="Goodwin L."/>
            <person name="Pitluck S."/>
            <person name="Peters L."/>
            <person name="Ovchinnikova G."/>
            <person name="Teshima H."/>
            <person name="Detter J.C."/>
            <person name="Han C."/>
            <person name="Tapia R."/>
            <person name="Land M."/>
            <person name="Hauser L."/>
            <person name="Kyrpides N."/>
            <person name="Ivanova N."/>
            <person name="Pagani I."/>
            <person name="Parshina S."/>
            <person name="Plugge C."/>
            <person name="Muyzer G."/>
            <person name="Kuever J."/>
            <person name="Ivanova A."/>
            <person name="Nazina T."/>
            <person name="Klenk H.-P."/>
            <person name="Brambilla E."/>
            <person name="Spring S."/>
            <person name="Stams A.F."/>
            <person name="Woyke T."/>
        </authorList>
    </citation>
    <scope>NUCLEOTIDE SEQUENCE [LARGE SCALE GENOMIC DNA]</scope>
    <source>
        <strain evidence="1 2">DSM 7213</strain>
    </source>
</reference>
<name>R4KSP0_9FIRM</name>
<organism evidence="1 2">
    <name type="scientific">Desulfoscipio gibsoniae DSM 7213</name>
    <dbReference type="NCBI Taxonomy" id="767817"/>
    <lineage>
        <taxon>Bacteria</taxon>
        <taxon>Bacillati</taxon>
        <taxon>Bacillota</taxon>
        <taxon>Clostridia</taxon>
        <taxon>Eubacteriales</taxon>
        <taxon>Desulfallaceae</taxon>
        <taxon>Desulfoscipio</taxon>
    </lineage>
</organism>
<dbReference type="Proteomes" id="UP000013520">
    <property type="component" value="Chromosome"/>
</dbReference>
<evidence type="ECO:0000313" key="1">
    <source>
        <dbReference type="EMBL" id="AGL03600.1"/>
    </source>
</evidence>
<proteinExistence type="predicted"/>
<sequence>MHSTAKEHILLVLQRIKQALWKMDKEYGLAGNHFKSMRHELNTIATNMNTLSIFCMMNIESLEKLIDIIKNHVNNEEDPVIKADLNKLIDNLEKELVKKVKELN</sequence>
<dbReference type="RefSeq" id="WP_006521344.1">
    <property type="nucleotide sequence ID" value="NC_021184.1"/>
</dbReference>
<dbReference type="EMBL" id="CP003273">
    <property type="protein sequence ID" value="AGL03600.1"/>
    <property type="molecule type" value="Genomic_DNA"/>
</dbReference>
<dbReference type="AlphaFoldDB" id="R4KSP0"/>
<evidence type="ECO:0000313" key="2">
    <source>
        <dbReference type="Proteomes" id="UP000013520"/>
    </source>
</evidence>